<evidence type="ECO:0000256" key="5">
    <source>
        <dbReference type="ARBA" id="ARBA00023239"/>
    </source>
</evidence>
<dbReference type="Pfam" id="PF04752">
    <property type="entry name" value="ChaC"/>
    <property type="match status" value="1"/>
</dbReference>
<dbReference type="CDD" id="cd01061">
    <property type="entry name" value="RNase_T2_euk"/>
    <property type="match status" value="1"/>
</dbReference>
<dbReference type="InterPro" id="IPR018188">
    <property type="entry name" value="RNase_T2_His_AS_1"/>
</dbReference>
<dbReference type="AlphaFoldDB" id="A0AAE9JK48"/>
<dbReference type="GO" id="GO:0003723">
    <property type="term" value="F:RNA binding"/>
    <property type="evidence" value="ECO:0007669"/>
    <property type="project" value="InterPro"/>
</dbReference>
<proteinExistence type="inferred from homology"/>
<dbReference type="GO" id="GO:0033897">
    <property type="term" value="F:ribonuclease T2 activity"/>
    <property type="evidence" value="ECO:0007669"/>
    <property type="project" value="InterPro"/>
</dbReference>
<name>A0AAE9JK48_CAEBR</name>
<evidence type="ECO:0000256" key="8">
    <source>
        <dbReference type="RuleBase" id="RU004328"/>
    </source>
</evidence>
<feature type="active site" evidence="7">
    <location>
        <position position="286"/>
    </location>
</feature>
<dbReference type="InterPro" id="IPR036568">
    <property type="entry name" value="GGCT-like_sf"/>
</dbReference>
<evidence type="ECO:0000256" key="2">
    <source>
        <dbReference type="ARBA" id="ARBA00009662"/>
    </source>
</evidence>
<dbReference type="InterPro" id="IPR006840">
    <property type="entry name" value="ChaC"/>
</dbReference>
<evidence type="ECO:0000313" key="9">
    <source>
        <dbReference type="EMBL" id="UMM33501.1"/>
    </source>
</evidence>
<dbReference type="GO" id="GO:0061928">
    <property type="term" value="F:glutathione specific gamma-glutamylcyclotransferase activity"/>
    <property type="evidence" value="ECO:0007669"/>
    <property type="project" value="UniProtKB-EC"/>
</dbReference>
<dbReference type="SUPFAM" id="SSF110857">
    <property type="entry name" value="Gamma-glutamyl cyclotransferase-like"/>
    <property type="match status" value="1"/>
</dbReference>
<reference evidence="9 10" key="1">
    <citation type="submission" date="2022-04" db="EMBL/GenBank/DDBJ databases">
        <title>Chromosome-level reference genomes for two strains of Caenorhabditis briggsae: an improved platform for comparative genomics.</title>
        <authorList>
            <person name="Stevens L."/>
            <person name="Andersen E."/>
        </authorList>
    </citation>
    <scope>NUCLEOTIDE SEQUENCE [LARGE SCALE GENOMIC DNA]</scope>
    <source>
        <strain evidence="9">VX34</strain>
        <tissue evidence="9">Whole-organism</tissue>
    </source>
</reference>
<dbReference type="PROSITE" id="PS00530">
    <property type="entry name" value="RNASE_T2_1"/>
    <property type="match status" value="1"/>
</dbReference>
<dbReference type="SUPFAM" id="SSF55895">
    <property type="entry name" value="Ribonuclease Rh-like"/>
    <property type="match status" value="1"/>
</dbReference>
<sequence length="481" mass="54634">MPTKSKILRNIAHAPRPRIVKKPPPPPPWSTTTTKMESMFSSNQSLWIFGYGSLIWNPGFQFSTSRKAYAIGWARRMYQGNTYHRGDVKLPGRVATLIEESNSFTNGMVFRVDGKSAIATAVKYLEQREIDNGYAFRMVPVQIESSSLHRHRPTVVMALTCVADEQNELYLGPDDLIKMAREIVTAKGCAGPNCEYVLNLAENLRKLFPDDEDDHLFQLEQHIMKPLILLLSLFSTFPTIIHCRNGVPFDYLMFTTIYPTAVCRADDDSVPESCEIPDATPQWSIHGLWPNYENGSYPQNCHGTPKHFEEDLIKSIEERLVSVWPNLYPKKTIQSFWKHEYDKHGTCAQSEKLFESELAYFTEVMKVFDAIDVAGGMSSVGPSEKPIGAKDIQNALAGVTGGKKFEFNCLRDKKTKQFLLGDIRLCLNKDLTLRDCPGHHNDDSHLNRVNRFERSTRKGPPLPSFQVHRRARGPIRLMSAH</sequence>
<dbReference type="PROSITE" id="PS00531">
    <property type="entry name" value="RNASE_T2_2"/>
    <property type="match status" value="1"/>
</dbReference>
<dbReference type="CDD" id="cd06661">
    <property type="entry name" value="GGCT_like"/>
    <property type="match status" value="1"/>
</dbReference>
<dbReference type="EC" id="4.3.2.7" evidence="3"/>
<keyword evidence="5" id="KW-0456">Lyase</keyword>
<evidence type="ECO:0000256" key="4">
    <source>
        <dbReference type="ARBA" id="ARBA00023157"/>
    </source>
</evidence>
<evidence type="ECO:0000256" key="6">
    <source>
        <dbReference type="ARBA" id="ARBA00048073"/>
    </source>
</evidence>
<keyword evidence="4" id="KW-1015">Disulfide bond</keyword>
<dbReference type="InterPro" id="IPR033697">
    <property type="entry name" value="Ribonuclease_T2_eukaryotic"/>
</dbReference>
<dbReference type="Pfam" id="PF00445">
    <property type="entry name" value="Ribonuclease_T2"/>
    <property type="match status" value="1"/>
</dbReference>
<dbReference type="InterPro" id="IPR001568">
    <property type="entry name" value="RNase_T2-like"/>
</dbReference>
<dbReference type="GO" id="GO:0006751">
    <property type="term" value="P:glutathione catabolic process"/>
    <property type="evidence" value="ECO:0007669"/>
    <property type="project" value="InterPro"/>
</dbReference>
<dbReference type="FunFam" id="3.10.490.10:FF:000016">
    <property type="entry name" value="Gamma-glutamylcyclotransferase"/>
    <property type="match status" value="1"/>
</dbReference>
<keyword evidence="10" id="KW-1185">Reference proteome</keyword>
<dbReference type="Gene3D" id="3.10.490.10">
    <property type="entry name" value="Gamma-glutamyl cyclotransferase-like"/>
    <property type="match status" value="1"/>
</dbReference>
<dbReference type="InterPro" id="IPR036430">
    <property type="entry name" value="RNase_T2-like_sf"/>
</dbReference>
<feature type="active site" evidence="7">
    <location>
        <position position="340"/>
    </location>
</feature>
<evidence type="ECO:0000313" key="10">
    <source>
        <dbReference type="Proteomes" id="UP000829354"/>
    </source>
</evidence>
<comment type="similarity">
    <text evidence="2">Belongs to the gamma-glutamylcyclotransferase family. ChaC subfamily.</text>
</comment>
<gene>
    <name evidence="9" type="ORF">L5515_006959</name>
</gene>
<dbReference type="InterPro" id="IPR033130">
    <property type="entry name" value="RNase_T2_His_AS_2"/>
</dbReference>
<dbReference type="PANTHER" id="PTHR12192">
    <property type="entry name" value="CATION TRANSPORT PROTEIN CHAC-RELATED"/>
    <property type="match status" value="1"/>
</dbReference>
<evidence type="ECO:0000256" key="1">
    <source>
        <dbReference type="ARBA" id="ARBA00007469"/>
    </source>
</evidence>
<dbReference type="FunFam" id="3.90.730.10:FF:000021">
    <property type="entry name" value="RiboNucleaSe T homolog"/>
    <property type="match status" value="1"/>
</dbReference>
<accession>A0AAE9JK48</accession>
<feature type="active site" evidence="7">
    <location>
        <position position="344"/>
    </location>
</feature>
<comment type="catalytic activity">
    <reaction evidence="6">
        <text>glutathione = L-cysteinylglycine + 5-oxo-L-proline</text>
        <dbReference type="Rhea" id="RHEA:47724"/>
        <dbReference type="ChEBI" id="CHEBI:57925"/>
        <dbReference type="ChEBI" id="CHEBI:58402"/>
        <dbReference type="ChEBI" id="CHEBI:61694"/>
        <dbReference type="EC" id="4.3.2.7"/>
    </reaction>
</comment>
<dbReference type="Proteomes" id="UP000829354">
    <property type="component" value="Chromosome V"/>
</dbReference>
<dbReference type="EMBL" id="CP092624">
    <property type="protein sequence ID" value="UMM33501.1"/>
    <property type="molecule type" value="Genomic_DNA"/>
</dbReference>
<evidence type="ECO:0000256" key="3">
    <source>
        <dbReference type="ARBA" id="ARBA00012344"/>
    </source>
</evidence>
<protein>
    <recommendedName>
        <fullName evidence="3">glutathione-specific gamma-glutamylcyclotransferase</fullName>
        <ecNumber evidence="3">4.3.2.7</ecNumber>
    </recommendedName>
</protein>
<evidence type="ECO:0000256" key="7">
    <source>
        <dbReference type="PIRSR" id="PIRSR633697-1"/>
    </source>
</evidence>
<dbReference type="PANTHER" id="PTHR12192:SF26">
    <property type="entry name" value="GLUTATHIONE-SPECIFIC GAMMA-GLUTAMYLCYCLOTRANSFERASE 1"/>
    <property type="match status" value="1"/>
</dbReference>
<organism evidence="9 10">
    <name type="scientific">Caenorhabditis briggsae</name>
    <dbReference type="NCBI Taxonomy" id="6238"/>
    <lineage>
        <taxon>Eukaryota</taxon>
        <taxon>Metazoa</taxon>
        <taxon>Ecdysozoa</taxon>
        <taxon>Nematoda</taxon>
        <taxon>Chromadorea</taxon>
        <taxon>Rhabditida</taxon>
        <taxon>Rhabditina</taxon>
        <taxon>Rhabditomorpha</taxon>
        <taxon>Rhabditoidea</taxon>
        <taxon>Rhabditidae</taxon>
        <taxon>Peloderinae</taxon>
        <taxon>Caenorhabditis</taxon>
    </lineage>
</organism>
<comment type="similarity">
    <text evidence="1 8">Belongs to the RNase T2 family.</text>
</comment>
<dbReference type="InterPro" id="IPR013024">
    <property type="entry name" value="GGCT-like"/>
</dbReference>
<dbReference type="Gene3D" id="3.90.730.10">
    <property type="entry name" value="Ribonuclease T2-like"/>
    <property type="match status" value="1"/>
</dbReference>